<evidence type="ECO:0000313" key="5">
    <source>
        <dbReference type="EMBL" id="BBE17840.1"/>
    </source>
</evidence>
<dbReference type="EMBL" id="AP018694">
    <property type="protein sequence ID" value="BBE17840.1"/>
    <property type="molecule type" value="Genomic_DNA"/>
</dbReference>
<evidence type="ECO:0000256" key="3">
    <source>
        <dbReference type="ARBA" id="ARBA00023172"/>
    </source>
</evidence>
<dbReference type="GO" id="GO:0015074">
    <property type="term" value="P:DNA integration"/>
    <property type="evidence" value="ECO:0007669"/>
    <property type="project" value="InterPro"/>
</dbReference>
<sequence>MQYDLSILFFLKKGQVDKKGLIPIYLRITVNGERSEVSTNRKVEVSKWDSDTQRAKGRSEAARILTDYLDSLDSRVKRDYNALNERGEVITASVLRDNLIGKNLKKYYLVQVFEMNNALIEKEEGQKYTRNTIDQYITTFNRIKLFLSQEYACTNIALSDLDVLFIRRFEIFLKTSYGIEHNTIMKHLKQLKKVIHFAMELGYLDRDPFLQHKTTFKQGSRGYLTSDELQRIETHKFRIKRLDQVRDVFVFVCYTGLSYSDLERLKPDSITKGIDGKNWIIYEREKTGVRASIPLLPAAQSIVDKYRDDPECLINNQLLPVKSNQKLNSYLAEIAELCEISKHVTMHLGRHTFATTVTLTNGVPIETVSKMLGHTSLKTTQIYSKVVDTKTSHDMGKVAEKLLQREVS</sequence>
<dbReference type="Gene3D" id="1.10.150.130">
    <property type="match status" value="1"/>
</dbReference>
<dbReference type="InterPro" id="IPR011010">
    <property type="entry name" value="DNA_brk_join_enz"/>
</dbReference>
<keyword evidence="6" id="KW-1185">Reference proteome</keyword>
<dbReference type="PANTHER" id="PTHR30349">
    <property type="entry name" value="PHAGE INTEGRASE-RELATED"/>
    <property type="match status" value="1"/>
</dbReference>
<gene>
    <name evidence="5" type="ORF">AQPE_1999</name>
</gene>
<keyword evidence="3" id="KW-0233">DNA recombination</keyword>
<dbReference type="Proteomes" id="UP001193389">
    <property type="component" value="Chromosome"/>
</dbReference>
<proteinExistence type="inferred from homology"/>
<evidence type="ECO:0000256" key="1">
    <source>
        <dbReference type="ARBA" id="ARBA00008857"/>
    </source>
</evidence>
<dbReference type="SUPFAM" id="SSF56349">
    <property type="entry name" value="DNA breaking-rejoining enzymes"/>
    <property type="match status" value="1"/>
</dbReference>
<dbReference type="InterPro" id="IPR050090">
    <property type="entry name" value="Tyrosine_recombinase_XerCD"/>
</dbReference>
<evidence type="ECO:0000259" key="4">
    <source>
        <dbReference type="PROSITE" id="PS51898"/>
    </source>
</evidence>
<dbReference type="PANTHER" id="PTHR30349:SF64">
    <property type="entry name" value="PROPHAGE INTEGRASE INTD-RELATED"/>
    <property type="match status" value="1"/>
</dbReference>
<dbReference type="PROSITE" id="PS51898">
    <property type="entry name" value="TYR_RECOMBINASE"/>
    <property type="match status" value="1"/>
</dbReference>
<name>A0A5K7S8H4_9BACT</name>
<protein>
    <submittedName>
        <fullName evidence="5">Transposase</fullName>
    </submittedName>
</protein>
<reference evidence="5" key="1">
    <citation type="journal article" date="2020" name="Int. J. Syst. Evol. Microbiol.">
        <title>Aquipluma nitroreducens gen. nov. sp. nov., a novel facultatively anaerobic bacterium isolated from a freshwater lake.</title>
        <authorList>
            <person name="Watanabe M."/>
            <person name="Kojima H."/>
            <person name="Fukui M."/>
        </authorList>
    </citation>
    <scope>NUCLEOTIDE SEQUENCE</scope>
    <source>
        <strain evidence="5">MeG22</strain>
    </source>
</reference>
<dbReference type="InterPro" id="IPR025269">
    <property type="entry name" value="SAM-like_dom"/>
</dbReference>
<dbReference type="InterPro" id="IPR013762">
    <property type="entry name" value="Integrase-like_cat_sf"/>
</dbReference>
<dbReference type="Gene3D" id="1.10.443.10">
    <property type="entry name" value="Intergrase catalytic core"/>
    <property type="match status" value="1"/>
</dbReference>
<dbReference type="AlphaFoldDB" id="A0A5K7S8H4"/>
<dbReference type="InterPro" id="IPR035386">
    <property type="entry name" value="Arm-DNA-bind_5"/>
</dbReference>
<comment type="similarity">
    <text evidence="1">Belongs to the 'phage' integrase family.</text>
</comment>
<dbReference type="Pfam" id="PF00589">
    <property type="entry name" value="Phage_integrase"/>
    <property type="match status" value="1"/>
</dbReference>
<accession>A0A5K7S8H4</accession>
<dbReference type="GO" id="GO:0003677">
    <property type="term" value="F:DNA binding"/>
    <property type="evidence" value="ECO:0007669"/>
    <property type="project" value="UniProtKB-KW"/>
</dbReference>
<dbReference type="KEGG" id="anf:AQPE_1999"/>
<keyword evidence="2" id="KW-0238">DNA-binding</keyword>
<dbReference type="CDD" id="cd01185">
    <property type="entry name" value="INTN1_C_like"/>
    <property type="match status" value="1"/>
</dbReference>
<dbReference type="InterPro" id="IPR010998">
    <property type="entry name" value="Integrase_recombinase_N"/>
</dbReference>
<feature type="domain" description="Tyr recombinase" evidence="4">
    <location>
        <begin position="219"/>
        <end position="400"/>
    </location>
</feature>
<organism evidence="5 6">
    <name type="scientific">Aquipluma nitroreducens</name>
    <dbReference type="NCBI Taxonomy" id="2010828"/>
    <lineage>
        <taxon>Bacteria</taxon>
        <taxon>Pseudomonadati</taxon>
        <taxon>Bacteroidota</taxon>
        <taxon>Bacteroidia</taxon>
        <taxon>Marinilabiliales</taxon>
        <taxon>Prolixibacteraceae</taxon>
        <taxon>Aquipluma</taxon>
    </lineage>
</organism>
<dbReference type="RefSeq" id="WP_318350802.1">
    <property type="nucleotide sequence ID" value="NZ_AP018694.1"/>
</dbReference>
<dbReference type="Pfam" id="PF13102">
    <property type="entry name" value="Phage_int_SAM_5"/>
    <property type="match status" value="1"/>
</dbReference>
<dbReference type="InterPro" id="IPR002104">
    <property type="entry name" value="Integrase_catalytic"/>
</dbReference>
<evidence type="ECO:0000256" key="2">
    <source>
        <dbReference type="ARBA" id="ARBA00023125"/>
    </source>
</evidence>
<evidence type="ECO:0000313" key="6">
    <source>
        <dbReference type="Proteomes" id="UP001193389"/>
    </source>
</evidence>
<dbReference type="GO" id="GO:0006310">
    <property type="term" value="P:DNA recombination"/>
    <property type="evidence" value="ECO:0007669"/>
    <property type="project" value="UniProtKB-KW"/>
</dbReference>
<dbReference type="Pfam" id="PF17293">
    <property type="entry name" value="Arm-DNA-bind_5"/>
    <property type="match status" value="1"/>
</dbReference>